<evidence type="ECO:0000256" key="11">
    <source>
        <dbReference type="SAM" id="Phobius"/>
    </source>
</evidence>
<keyword evidence="4" id="KW-0677">Repeat</keyword>
<reference evidence="13 14" key="1">
    <citation type="submission" date="2024-10" db="EMBL/GenBank/DDBJ databases">
        <authorList>
            <person name="Kim D."/>
        </authorList>
    </citation>
    <scope>NUCLEOTIDE SEQUENCE [LARGE SCALE GENOMIC DNA]</scope>
    <source>
        <strain evidence="13">BH-2024</strain>
    </source>
</reference>
<dbReference type="PANTHER" id="PTHR24026:SF133">
    <property type="entry name" value="CADHERIN-RELATED FAMILY MEMBER 2"/>
    <property type="match status" value="1"/>
</dbReference>
<dbReference type="EMBL" id="JBICBT010001298">
    <property type="protein sequence ID" value="KAL3074137.1"/>
    <property type="molecule type" value="Genomic_DNA"/>
</dbReference>
<evidence type="ECO:0000256" key="4">
    <source>
        <dbReference type="ARBA" id="ARBA00022737"/>
    </source>
</evidence>
<feature type="compositionally biased region" description="Low complexity" evidence="10">
    <location>
        <begin position="2619"/>
        <end position="2631"/>
    </location>
</feature>
<feature type="domain" description="Cadherin" evidence="12">
    <location>
        <begin position="24"/>
        <end position="101"/>
    </location>
</feature>
<dbReference type="GO" id="GO:0005886">
    <property type="term" value="C:plasma membrane"/>
    <property type="evidence" value="ECO:0007669"/>
    <property type="project" value="UniProtKB-SubCell"/>
</dbReference>
<feature type="domain" description="Cadherin" evidence="12">
    <location>
        <begin position="588"/>
        <end position="686"/>
    </location>
</feature>
<feature type="domain" description="Cadherin" evidence="12">
    <location>
        <begin position="1518"/>
        <end position="1619"/>
    </location>
</feature>
<feature type="region of interest" description="Disordered" evidence="10">
    <location>
        <begin position="2457"/>
        <end position="2524"/>
    </location>
</feature>
<dbReference type="PROSITE" id="PS50268">
    <property type="entry name" value="CADHERIN_2"/>
    <property type="match status" value="14"/>
</dbReference>
<evidence type="ECO:0000256" key="6">
    <source>
        <dbReference type="ARBA" id="ARBA00022989"/>
    </source>
</evidence>
<dbReference type="Proteomes" id="UP001620626">
    <property type="component" value="Unassembled WGS sequence"/>
</dbReference>
<dbReference type="InterPro" id="IPR002126">
    <property type="entry name" value="Cadherin-like_dom"/>
</dbReference>
<evidence type="ECO:0000313" key="14">
    <source>
        <dbReference type="Proteomes" id="UP001620626"/>
    </source>
</evidence>
<dbReference type="GO" id="GO:0007411">
    <property type="term" value="P:axon guidance"/>
    <property type="evidence" value="ECO:0007669"/>
    <property type="project" value="UniProtKB-ARBA"/>
</dbReference>
<feature type="domain" description="Cadherin" evidence="12">
    <location>
        <begin position="2215"/>
        <end position="2340"/>
    </location>
</feature>
<comment type="subcellular location">
    <subcellularLocation>
        <location evidence="1">Cell membrane</location>
    </subcellularLocation>
</comment>
<feature type="domain" description="Cadherin" evidence="12">
    <location>
        <begin position="1960"/>
        <end position="2072"/>
    </location>
</feature>
<keyword evidence="14" id="KW-1185">Reference proteome</keyword>
<feature type="domain" description="Cadherin" evidence="12">
    <location>
        <begin position="102"/>
        <end position="228"/>
    </location>
</feature>
<feature type="domain" description="Cadherin" evidence="12">
    <location>
        <begin position="224"/>
        <end position="332"/>
    </location>
</feature>
<feature type="domain" description="Cadherin" evidence="12">
    <location>
        <begin position="2073"/>
        <end position="2214"/>
    </location>
</feature>
<dbReference type="PRINTS" id="PR00205">
    <property type="entry name" value="CADHERIN"/>
</dbReference>
<evidence type="ECO:0000256" key="3">
    <source>
        <dbReference type="ARBA" id="ARBA00022692"/>
    </source>
</evidence>
<feature type="compositionally biased region" description="Low complexity" evidence="10">
    <location>
        <begin position="2475"/>
        <end position="2486"/>
    </location>
</feature>
<dbReference type="PANTHER" id="PTHR24026">
    <property type="entry name" value="FAT ATYPICAL CADHERIN-RELATED"/>
    <property type="match status" value="1"/>
</dbReference>
<keyword evidence="8" id="KW-0325">Glycoprotein</keyword>
<keyword evidence="6 11" id="KW-1133">Transmembrane helix</keyword>
<feature type="region of interest" description="Disordered" evidence="10">
    <location>
        <begin position="1"/>
        <end position="28"/>
    </location>
</feature>
<dbReference type="InterPro" id="IPR020894">
    <property type="entry name" value="Cadherin_CS"/>
</dbReference>
<dbReference type="FunFam" id="2.60.40.60:FF:000011">
    <property type="entry name" value="Cadherin 1"/>
    <property type="match status" value="1"/>
</dbReference>
<dbReference type="FunFam" id="2.60.40.60:FF:000015">
    <property type="entry name" value="FAT atypical cadherin 1"/>
    <property type="match status" value="1"/>
</dbReference>
<evidence type="ECO:0000256" key="7">
    <source>
        <dbReference type="ARBA" id="ARBA00023136"/>
    </source>
</evidence>
<name>A0ABD2I1R1_9BILA</name>
<proteinExistence type="predicted"/>
<evidence type="ECO:0000256" key="8">
    <source>
        <dbReference type="ARBA" id="ARBA00023180"/>
    </source>
</evidence>
<feature type="domain" description="Cadherin" evidence="12">
    <location>
        <begin position="333"/>
        <end position="442"/>
    </location>
</feature>
<dbReference type="GO" id="GO:0005509">
    <property type="term" value="F:calcium ion binding"/>
    <property type="evidence" value="ECO:0007669"/>
    <property type="project" value="UniProtKB-UniRule"/>
</dbReference>
<keyword evidence="3 11" id="KW-0812">Transmembrane</keyword>
<keyword evidence="5 9" id="KW-0106">Calcium</keyword>
<feature type="compositionally biased region" description="Low complexity" evidence="10">
    <location>
        <begin position="17"/>
        <end position="27"/>
    </location>
</feature>
<evidence type="ECO:0000256" key="2">
    <source>
        <dbReference type="ARBA" id="ARBA00022475"/>
    </source>
</evidence>
<organism evidence="13 14">
    <name type="scientific">Heterodera trifolii</name>
    <dbReference type="NCBI Taxonomy" id="157864"/>
    <lineage>
        <taxon>Eukaryota</taxon>
        <taxon>Metazoa</taxon>
        <taxon>Ecdysozoa</taxon>
        <taxon>Nematoda</taxon>
        <taxon>Chromadorea</taxon>
        <taxon>Rhabditida</taxon>
        <taxon>Tylenchina</taxon>
        <taxon>Tylenchomorpha</taxon>
        <taxon>Tylenchoidea</taxon>
        <taxon>Heteroderidae</taxon>
        <taxon>Heteroderinae</taxon>
        <taxon>Heterodera</taxon>
    </lineage>
</organism>
<evidence type="ECO:0000256" key="1">
    <source>
        <dbReference type="ARBA" id="ARBA00004236"/>
    </source>
</evidence>
<feature type="domain" description="Cadherin" evidence="12">
    <location>
        <begin position="1721"/>
        <end position="1838"/>
    </location>
</feature>
<feature type="domain" description="Cadherin" evidence="12">
    <location>
        <begin position="1621"/>
        <end position="1720"/>
    </location>
</feature>
<feature type="compositionally biased region" description="Polar residues" evidence="10">
    <location>
        <begin position="2487"/>
        <end position="2507"/>
    </location>
</feature>
<gene>
    <name evidence="13" type="ORF">niasHT_033345</name>
</gene>
<evidence type="ECO:0000313" key="13">
    <source>
        <dbReference type="EMBL" id="KAL3074137.1"/>
    </source>
</evidence>
<feature type="transmembrane region" description="Helical" evidence="11">
    <location>
        <begin position="2353"/>
        <end position="2378"/>
    </location>
</feature>
<dbReference type="SUPFAM" id="SSF49313">
    <property type="entry name" value="Cadherin-like"/>
    <property type="match status" value="15"/>
</dbReference>
<dbReference type="PROSITE" id="PS00232">
    <property type="entry name" value="CADHERIN_1"/>
    <property type="match status" value="5"/>
</dbReference>
<feature type="domain" description="Cadherin" evidence="12">
    <location>
        <begin position="1285"/>
        <end position="1390"/>
    </location>
</feature>
<keyword evidence="2" id="KW-1003">Cell membrane</keyword>
<feature type="domain" description="Cadherin" evidence="12">
    <location>
        <begin position="1839"/>
        <end position="1957"/>
    </location>
</feature>
<dbReference type="GO" id="GO:0007155">
    <property type="term" value="P:cell adhesion"/>
    <property type="evidence" value="ECO:0007669"/>
    <property type="project" value="UniProtKB-KW"/>
</dbReference>
<evidence type="ECO:0000256" key="10">
    <source>
        <dbReference type="SAM" id="MobiDB-lite"/>
    </source>
</evidence>
<evidence type="ECO:0000259" key="12">
    <source>
        <dbReference type="PROSITE" id="PS50268"/>
    </source>
</evidence>
<evidence type="ECO:0000256" key="9">
    <source>
        <dbReference type="PROSITE-ProRule" id="PRU00043"/>
    </source>
</evidence>
<dbReference type="InterPro" id="IPR015919">
    <property type="entry name" value="Cadherin-like_sf"/>
</dbReference>
<accession>A0ABD2I1R1</accession>
<keyword evidence="7 11" id="KW-0472">Membrane</keyword>
<dbReference type="SMART" id="SM00112">
    <property type="entry name" value="CA"/>
    <property type="match status" value="11"/>
</dbReference>
<dbReference type="CDD" id="cd11304">
    <property type="entry name" value="Cadherin_repeat"/>
    <property type="match status" value="15"/>
</dbReference>
<sequence>MVSAINDGLCAGPKNSSPPSSSSSSSSADDVMMHYSLEGSWSDLFKLDEFGGMLCIKKGLHLEQHGQKIQLKAIAKHNDGTVAEAQIIVNIEDVNNHSPEFQPNKYAIEICPEMLKSQMPLLRVRAVDLDNTAFADANSIFGKIHYHLGHGVGTELFEIDEFDGILRLNEHGIQKLSLTEGDGVKNYELELRVEAADEGGRTSDQSALINVHFTSSRTNCFCFAEPIFNFRISEETLPGIAIGTLRMMDNNLIDGMENIRLEIMDDSESARLFKFDETNANKLLLRAELDSDMPGGEAHLLNVQVIDTEKNCTSWTQIYITVLDVNDNAPTFDTKRASIKLAEDFPIHKPFYAVKATDRDRNENGQITYDLFETDPSSVPIQIHPNSGILSLSAPLDAESSMFRNRSILLRVRARDHGIPPRHDIMELRITILDVNDNAPLFTLPEYEIEVAEDAELMTTVYHIQVTDDDSTRPNSRVRYSIHQTLPVVEESGTNTSILGINKWTGEIFLREQLDREHWAKYSFEVEARDNGIPSRMARAQLHLRVQDINDNAPVCTPQQQVIVISPGQAAAGGTRKPSTAALGTQRVGRVQANDPDAGPNGTVRFRMQQPNEWFELDAKEISISGDLFLRRPIDFGHANAASSSLPRSIILIVEDQSSEMPLSSVCQLLIVVDQNGTEKALSPNDTNGGDDGIHLLAPVQTELWLNAQTPVGTALVQVNATGVQKWSIRSDDPLASLFSISADGTIRLMKSPTTEEEASFNNAKQSIITIQMDPSFDGTSPKYLPFVLRRQKQKQQIEQQNNNEFVPVTTTITVPSNWSLLWQKPLYTVENKHKNWTDQHMFFQLEPIGLEAENQGLFVLDELQGAFYMAKFPHPNCADNKFGFRVMARSLSDQFVYEKAVQLININLTNWRQNANHRQLRCAKTYQQWNISESVPIGTLIGRVNILDNVNDSSSAHKFLFVNANATPNFRVDEFDGNVYIQKTLDRNLLSHILLMEVSKMEDYGGTTVTRCAIRVNVQTDDTDQWSFNTTKRNAIRFLSAPNVTIFMANLEQSLYPNGNVVHHFVAATTSSGQQRQDGRITFEIAAGNGLGAFVLEKDGALSVPDPSKITKNSTIFRLTIRAQIVNKNKTQQQHREQHFIARIDQSNRKFAYFAQKHFLAEILVDNSLPKGQQQFVAKFKRPDISFCVNFAILPSLQGFKIDEENGTLEFVGTANEVDALFNWSHNLTLTVLVKRCNNNSSSLNKTTEHMPSAGAIDHAFVTVVSRRTVGGGPKIEPTSCGNVSVPENVAIPKLLRIRTLLDDTTDEFTASLPAVVYAIEGGHWHNANLFHIDPNTGWISSTKPLDRETMAEHLLMVSATDLNTVPKKVDMCTVFIRVTDQNDNAPVFKQSVTEQLFLPSTALVGHKLAQLEANDADEGKNGEIHFVMDNDPSEMFDIDWQTGELIFARKSSSFITDHDQSAAAGGVWIRVKAVDNGYPNALESEPKRIHIGWDNQIRINNDHNSNNKTSQPIAFARQTFVANVPEGRPQGQFVAQLNLLNHNGISALSFSILPAGNHDSAFHVDNAGRVSTVLELDAEIRQHYALQIVAVDNANGQKADTWLQINVLDANDNAPFIAQKHDAPIQLMEDLPIGSLVSVISATDADITPTQLEYSLGNLSSAMFEINRWNGKVHLVRSLDFELAQHQILTVFVTDGVNYATTNLSVDVLDVNDNGPQFVQPYIEIELSMDVPIGHILTKVEAIDGDMSKNNSQIRYALESAAAFQNLSTADLDWLHCDQNNGELRLRRAFTDQIRTKADHFFLIKATDSGQPPLSAYCVVRVTIIASQNNANEPIFDRQNYTFTLHENVPLHQSIGRLTMRRRPFSNLLNCDFQLTSLHFINNASSRPPKFRIHFDGQIFVEHLLDRESDGEWLHFEASVGNCPPRRAALIETTFRQKVGVQIRLLDINDNAPKFDEENNAKNLWISDSIKPGTLLTRFNATDNDATEENSRVSYHLLAGDNFKQFSIDSASGELRICNWDDALALSLIDNLPTQLIISARDNGTPTQSAEWVVELLLDMNKWSGAKPHFGVPIYRKFVPEERPVGTKLFNVYAGGRHNILEQQQHNATNVGTMAQIQNKCTYAIQQPKRANIVSSSLIEAFAVEPTTGDVILSAPIDLETANISMAQQQQQQQQFVILNFTISCNDSQGKIVANVPVEIRVFGIDEFAPTFTKNAYTFKLSSNFDITKPLGQVVAVDRDIGYGSTVRYSLDGIDTASAQYIQINADNGILTMVRWPSAAVGNGPNGTTKGEARVLRFTVWAMSSGWTYGSEQQQHGKRSSATVYIEMGNFSSVNPTLAGDDHSLLSSFDLLSLMVLPTLLLCFCLLSVLVLTRLLRSQGTAASKNAGISNFLRPAAPKKRMFSVATCREIQRHTKETAADSNTNGVGAPSAAPFFSPSVESGLFSYVKRTTPLPGDKPVRETSSSFHHHARSAVPSSARSAASNYVNVPNRTPSRLATIGNGSRRSAPDSGIVDPDTRSLASEDSCAPADAFLAALGVVEQIPSMHKAKQPQTTPAEAAMNSLKQQHHQQYNDRQRMNNMAPGEDAFLDDLIYACMDEIVPVQCQRTTKTVHDVASSSNRNNNNNTSTFMPQSTTDSVRSRRMDHENQAPFLLTISKRLIEMGAQRQNSENGSVV</sequence>
<protein>
    <recommendedName>
        <fullName evidence="12">Cadherin domain-containing protein</fullName>
    </recommendedName>
</protein>
<dbReference type="Pfam" id="PF00028">
    <property type="entry name" value="Cadherin"/>
    <property type="match status" value="6"/>
</dbReference>
<comment type="caution">
    <text evidence="13">The sequence shown here is derived from an EMBL/GenBank/DDBJ whole genome shotgun (WGS) entry which is preliminary data.</text>
</comment>
<dbReference type="Gene3D" id="2.60.40.60">
    <property type="entry name" value="Cadherins"/>
    <property type="match status" value="16"/>
</dbReference>
<feature type="region of interest" description="Disordered" evidence="10">
    <location>
        <begin position="2616"/>
        <end position="2639"/>
    </location>
</feature>
<evidence type="ECO:0000256" key="5">
    <source>
        <dbReference type="ARBA" id="ARBA00022837"/>
    </source>
</evidence>
<dbReference type="FunFam" id="2.60.40.60:FF:000020">
    <property type="entry name" value="Dachsous cadherin-related 1b"/>
    <property type="match status" value="1"/>
</dbReference>
<feature type="domain" description="Cadherin" evidence="12">
    <location>
        <begin position="443"/>
        <end position="556"/>
    </location>
</feature>